<evidence type="ECO:0000313" key="3">
    <source>
        <dbReference type="EMBL" id="MFD2054868.1"/>
    </source>
</evidence>
<dbReference type="Pfam" id="PF01266">
    <property type="entry name" value="DAO"/>
    <property type="match status" value="1"/>
</dbReference>
<organism evidence="3 4">
    <name type="scientific">Mesorhizobium calcicola</name>
    <dbReference type="NCBI Taxonomy" id="1300310"/>
    <lineage>
        <taxon>Bacteria</taxon>
        <taxon>Pseudomonadati</taxon>
        <taxon>Pseudomonadota</taxon>
        <taxon>Alphaproteobacteria</taxon>
        <taxon>Hyphomicrobiales</taxon>
        <taxon>Phyllobacteriaceae</taxon>
        <taxon>Mesorhizobium</taxon>
    </lineage>
</organism>
<dbReference type="GO" id="GO:0016491">
    <property type="term" value="F:oxidoreductase activity"/>
    <property type="evidence" value="ECO:0007669"/>
    <property type="project" value="UniProtKB-KW"/>
</dbReference>
<dbReference type="InterPro" id="IPR036188">
    <property type="entry name" value="FAD/NAD-bd_sf"/>
</dbReference>
<protein>
    <submittedName>
        <fullName evidence="3">NAD(P)/FAD-dependent oxidoreductase</fullName>
        <ecNumber evidence="3">1.-.-.-</ecNumber>
    </submittedName>
</protein>
<evidence type="ECO:0000259" key="2">
    <source>
        <dbReference type="Pfam" id="PF01266"/>
    </source>
</evidence>
<dbReference type="PANTHER" id="PTHR13847:SF281">
    <property type="entry name" value="FAD DEPENDENT OXIDOREDUCTASE DOMAIN-CONTAINING PROTEIN"/>
    <property type="match status" value="1"/>
</dbReference>
<dbReference type="RefSeq" id="WP_379020764.1">
    <property type="nucleotide sequence ID" value="NZ_JBHUGY010000027.1"/>
</dbReference>
<dbReference type="Proteomes" id="UP001597349">
    <property type="component" value="Unassembled WGS sequence"/>
</dbReference>
<sequence>MMAKTFRASRLPAHGAEPGWAALLPARAPTPALDRAITADVVIIGAGFAGLAAATRLAQLDPTLSVAIIDADVVGNGASGRNSGFLIDLPHDISSGNFGVDAATKSRNEITVARSAIELYARLAQASDWGKDIFDPCGKYSVAMTDAGKEHLATYSAKLKALDEPHQLLGAAEIADITGTRSFKAGLFTPGAAMVQPVALVRGIADRFKGSVSLFERTPALSIETSSSGCTVKTPKGEVRAAKVILATNGHAESFGFGSGELLHVFTYASLTEPFAPSLIGGLSKWGATPAAPMGTTVRRINEAAGDRILIRSRYSYIPSIEVGATAMKGAAKLHDRKFADRFPDHRHLKMQYRWAGAMALTWNTVPLFGEVEDRIFAACACNGIGGTKSTAAGIATAELAVGHQSLLGEIFRAFEKPQRLPPRPLVEVGARLNLAMREWRAGRE</sequence>
<comment type="caution">
    <text evidence="3">The sequence shown here is derived from an EMBL/GenBank/DDBJ whole genome shotgun (WGS) entry which is preliminary data.</text>
</comment>
<dbReference type="InterPro" id="IPR006076">
    <property type="entry name" value="FAD-dep_OxRdtase"/>
</dbReference>
<dbReference type="SUPFAM" id="SSF51905">
    <property type="entry name" value="FAD/NAD(P)-binding domain"/>
    <property type="match status" value="1"/>
</dbReference>
<dbReference type="PANTHER" id="PTHR13847">
    <property type="entry name" value="SARCOSINE DEHYDROGENASE-RELATED"/>
    <property type="match status" value="1"/>
</dbReference>
<name>A0ABW4WFS0_9HYPH</name>
<dbReference type="Gene3D" id="3.50.50.60">
    <property type="entry name" value="FAD/NAD(P)-binding domain"/>
    <property type="match status" value="1"/>
</dbReference>
<keyword evidence="4" id="KW-1185">Reference proteome</keyword>
<keyword evidence="1 3" id="KW-0560">Oxidoreductase</keyword>
<gene>
    <name evidence="3" type="ORF">ACFSQT_17850</name>
</gene>
<dbReference type="Gene3D" id="3.30.9.10">
    <property type="entry name" value="D-Amino Acid Oxidase, subunit A, domain 2"/>
    <property type="match status" value="1"/>
</dbReference>
<dbReference type="EMBL" id="JBHUGY010000027">
    <property type="protein sequence ID" value="MFD2054868.1"/>
    <property type="molecule type" value="Genomic_DNA"/>
</dbReference>
<evidence type="ECO:0000256" key="1">
    <source>
        <dbReference type="ARBA" id="ARBA00023002"/>
    </source>
</evidence>
<dbReference type="EC" id="1.-.-.-" evidence="3"/>
<proteinExistence type="predicted"/>
<reference evidence="4" key="1">
    <citation type="journal article" date="2019" name="Int. J. Syst. Evol. Microbiol.">
        <title>The Global Catalogue of Microorganisms (GCM) 10K type strain sequencing project: providing services to taxonomists for standard genome sequencing and annotation.</title>
        <authorList>
            <consortium name="The Broad Institute Genomics Platform"/>
            <consortium name="The Broad Institute Genome Sequencing Center for Infectious Disease"/>
            <person name="Wu L."/>
            <person name="Ma J."/>
        </authorList>
    </citation>
    <scope>NUCLEOTIDE SEQUENCE [LARGE SCALE GENOMIC DNA]</scope>
    <source>
        <strain evidence="4">CGMCC 1.16226</strain>
    </source>
</reference>
<evidence type="ECO:0000313" key="4">
    <source>
        <dbReference type="Proteomes" id="UP001597349"/>
    </source>
</evidence>
<accession>A0ABW4WFS0</accession>
<feature type="domain" description="FAD dependent oxidoreductase" evidence="2">
    <location>
        <begin position="40"/>
        <end position="400"/>
    </location>
</feature>